<keyword evidence="2" id="KW-1185">Reference proteome</keyword>
<accession>A0A5B7DPV2</accession>
<sequence length="69" mass="7177">MTHQVSQVNILGQAGGSGGGVGVKMEGNQHLSSPCLLLSLPGIFPVLGPLYHIPGYPYLACVGYKDIIL</sequence>
<dbReference type="AlphaFoldDB" id="A0A5B7DPV2"/>
<protein>
    <submittedName>
        <fullName evidence="1">Uncharacterized protein</fullName>
    </submittedName>
</protein>
<proteinExistence type="predicted"/>
<gene>
    <name evidence="1" type="ORF">E2C01_016102</name>
</gene>
<organism evidence="1 2">
    <name type="scientific">Portunus trituberculatus</name>
    <name type="common">Swimming crab</name>
    <name type="synonym">Neptunus trituberculatus</name>
    <dbReference type="NCBI Taxonomy" id="210409"/>
    <lineage>
        <taxon>Eukaryota</taxon>
        <taxon>Metazoa</taxon>
        <taxon>Ecdysozoa</taxon>
        <taxon>Arthropoda</taxon>
        <taxon>Crustacea</taxon>
        <taxon>Multicrustacea</taxon>
        <taxon>Malacostraca</taxon>
        <taxon>Eumalacostraca</taxon>
        <taxon>Eucarida</taxon>
        <taxon>Decapoda</taxon>
        <taxon>Pleocyemata</taxon>
        <taxon>Brachyura</taxon>
        <taxon>Eubrachyura</taxon>
        <taxon>Portunoidea</taxon>
        <taxon>Portunidae</taxon>
        <taxon>Portuninae</taxon>
        <taxon>Portunus</taxon>
    </lineage>
</organism>
<evidence type="ECO:0000313" key="1">
    <source>
        <dbReference type="EMBL" id="MPC23064.1"/>
    </source>
</evidence>
<name>A0A5B7DPV2_PORTR</name>
<comment type="caution">
    <text evidence="1">The sequence shown here is derived from an EMBL/GenBank/DDBJ whole genome shotgun (WGS) entry which is preliminary data.</text>
</comment>
<dbReference type="Proteomes" id="UP000324222">
    <property type="component" value="Unassembled WGS sequence"/>
</dbReference>
<reference evidence="1 2" key="1">
    <citation type="submission" date="2019-05" db="EMBL/GenBank/DDBJ databases">
        <title>Another draft genome of Portunus trituberculatus and its Hox gene families provides insights of decapod evolution.</title>
        <authorList>
            <person name="Jeong J.-H."/>
            <person name="Song I."/>
            <person name="Kim S."/>
            <person name="Choi T."/>
            <person name="Kim D."/>
            <person name="Ryu S."/>
            <person name="Kim W."/>
        </authorList>
    </citation>
    <scope>NUCLEOTIDE SEQUENCE [LARGE SCALE GENOMIC DNA]</scope>
    <source>
        <tissue evidence="1">Muscle</tissue>
    </source>
</reference>
<dbReference type="EMBL" id="VSRR010001162">
    <property type="protein sequence ID" value="MPC23064.1"/>
    <property type="molecule type" value="Genomic_DNA"/>
</dbReference>
<evidence type="ECO:0000313" key="2">
    <source>
        <dbReference type="Proteomes" id="UP000324222"/>
    </source>
</evidence>